<feature type="transmembrane region" description="Helical" evidence="5">
    <location>
        <begin position="12"/>
        <end position="30"/>
    </location>
</feature>
<feature type="transmembrane region" description="Helical" evidence="5">
    <location>
        <begin position="375"/>
        <end position="398"/>
    </location>
</feature>
<dbReference type="AlphaFoldDB" id="A0A8X8XFV5"/>
<gene>
    <name evidence="6" type="ORF">SASPL_125655</name>
</gene>
<dbReference type="GO" id="GO:0006506">
    <property type="term" value="P:GPI anchor biosynthetic process"/>
    <property type="evidence" value="ECO:0007669"/>
    <property type="project" value="InterPro"/>
</dbReference>
<name>A0A8X8XFV5_SALSN</name>
<evidence type="ECO:0000256" key="2">
    <source>
        <dbReference type="ARBA" id="ARBA00022692"/>
    </source>
</evidence>
<evidence type="ECO:0008006" key="8">
    <source>
        <dbReference type="Google" id="ProtNLM"/>
    </source>
</evidence>
<dbReference type="GO" id="GO:0005783">
    <property type="term" value="C:endoplasmic reticulum"/>
    <property type="evidence" value="ECO:0007669"/>
    <property type="project" value="TreeGrafter"/>
</dbReference>
<feature type="transmembrane region" description="Helical" evidence="5">
    <location>
        <begin position="278"/>
        <end position="296"/>
    </location>
</feature>
<reference evidence="6" key="1">
    <citation type="submission" date="2018-01" db="EMBL/GenBank/DDBJ databases">
        <authorList>
            <person name="Mao J.F."/>
        </authorList>
    </citation>
    <scope>NUCLEOTIDE SEQUENCE</scope>
    <source>
        <strain evidence="6">Huo1</strain>
        <tissue evidence="6">Leaf</tissue>
    </source>
</reference>
<protein>
    <recommendedName>
        <fullName evidence="8">Phosphatidylinositol glycan, class W</fullName>
    </recommendedName>
</protein>
<proteinExistence type="predicted"/>
<feature type="transmembrane region" description="Helical" evidence="5">
    <location>
        <begin position="178"/>
        <end position="198"/>
    </location>
</feature>
<accession>A0A8X8XFV5</accession>
<comment type="subcellular location">
    <subcellularLocation>
        <location evidence="1">Membrane</location>
        <topology evidence="1">Multi-pass membrane protein</topology>
    </subcellularLocation>
</comment>
<dbReference type="Pfam" id="PF06423">
    <property type="entry name" value="GWT1"/>
    <property type="match status" value="2"/>
</dbReference>
<dbReference type="GO" id="GO:0016020">
    <property type="term" value="C:membrane"/>
    <property type="evidence" value="ECO:0007669"/>
    <property type="project" value="UniProtKB-SubCell"/>
</dbReference>
<evidence type="ECO:0000256" key="4">
    <source>
        <dbReference type="ARBA" id="ARBA00023136"/>
    </source>
</evidence>
<feature type="transmembrane region" description="Helical" evidence="5">
    <location>
        <begin position="248"/>
        <end position="266"/>
    </location>
</feature>
<keyword evidence="3 5" id="KW-1133">Transmembrane helix</keyword>
<feature type="transmembrane region" description="Helical" evidence="5">
    <location>
        <begin position="82"/>
        <end position="102"/>
    </location>
</feature>
<keyword evidence="7" id="KW-1185">Reference proteome</keyword>
<dbReference type="PANTHER" id="PTHR20661:SF0">
    <property type="entry name" value="PHOSPHATIDYLINOSITOL-GLYCAN BIOSYNTHESIS CLASS W PROTEIN"/>
    <property type="match status" value="1"/>
</dbReference>
<keyword evidence="4 5" id="KW-0472">Membrane</keyword>
<dbReference type="GO" id="GO:0032216">
    <property type="term" value="F:glucosaminyl-phosphatidylinositol O-acyltransferase activity"/>
    <property type="evidence" value="ECO:0007669"/>
    <property type="project" value="TreeGrafter"/>
</dbReference>
<keyword evidence="2 5" id="KW-0812">Transmembrane</keyword>
<dbReference type="EMBL" id="PNBA02000009">
    <property type="protein sequence ID" value="KAG6412960.1"/>
    <property type="molecule type" value="Genomic_DNA"/>
</dbReference>
<dbReference type="PANTHER" id="PTHR20661">
    <property type="entry name" value="PHOSPHATIDYLINOSITOL-GLYCAN BIOSYNTHESIS CLASS W PROTEIN"/>
    <property type="match status" value="1"/>
</dbReference>
<dbReference type="Proteomes" id="UP000298416">
    <property type="component" value="Unassembled WGS sequence"/>
</dbReference>
<feature type="transmembrane region" description="Helical" evidence="5">
    <location>
        <begin position="205"/>
        <end position="228"/>
    </location>
</feature>
<evidence type="ECO:0000313" key="7">
    <source>
        <dbReference type="Proteomes" id="UP000298416"/>
    </source>
</evidence>
<reference evidence="6" key="2">
    <citation type="submission" date="2020-08" db="EMBL/GenBank/DDBJ databases">
        <title>Plant Genome Project.</title>
        <authorList>
            <person name="Zhang R.-G."/>
        </authorList>
    </citation>
    <scope>NUCLEOTIDE SEQUENCE</scope>
    <source>
        <strain evidence="6">Huo1</strain>
        <tissue evidence="6">Leaf</tissue>
    </source>
</reference>
<evidence type="ECO:0000256" key="5">
    <source>
        <dbReference type="SAM" id="Phobius"/>
    </source>
</evidence>
<comment type="caution">
    <text evidence="6">The sequence shown here is derived from an EMBL/GenBank/DDBJ whole genome shotgun (WGS) entry which is preliminary data.</text>
</comment>
<sequence length="405" mass="45810">MQCSRFYCLRRELIIVFVLFRFWFLLDVASDSTGSVMFNFFGHFWGNLGHPKKDDNVAGGGKSFNAYVAVLLIDYLCIAMPYILYLTVSFGTVLMLLLLFCLKTFDRNRPSFLQEGGVDSIREDITSYRVSMMLVTCFSILAVDFKIFPRRYAKTETYGTGLVRIIVNYQVHVGAYGVHWNFFFTLAAVAILTLIVNVHPKYCGILGLLILIGYWGMYLIGVRIGSYAFFGDNADAILKTKTWTRTRVWVLCMFFWSLTLLLDWYVEATSRRMCNMAYVSLILAINLQGLGIVMMFDCVPRCKSSAMEEAFSRNMLASFLLVREIVAPTLAHGLHTYDDSGLDRATDHQFSECVQANVLTGLVNLSIDTLSASSISALAILFAYAFILCFVVGIANFFGMGFKFW</sequence>
<dbReference type="InterPro" id="IPR009447">
    <property type="entry name" value="PIGW/GWT1"/>
</dbReference>
<dbReference type="GO" id="GO:0072659">
    <property type="term" value="P:protein localization to plasma membrane"/>
    <property type="evidence" value="ECO:0007669"/>
    <property type="project" value="TreeGrafter"/>
</dbReference>
<evidence type="ECO:0000256" key="3">
    <source>
        <dbReference type="ARBA" id="ARBA00022989"/>
    </source>
</evidence>
<evidence type="ECO:0000256" key="1">
    <source>
        <dbReference type="ARBA" id="ARBA00004141"/>
    </source>
</evidence>
<organism evidence="6">
    <name type="scientific">Salvia splendens</name>
    <name type="common">Scarlet sage</name>
    <dbReference type="NCBI Taxonomy" id="180675"/>
    <lineage>
        <taxon>Eukaryota</taxon>
        <taxon>Viridiplantae</taxon>
        <taxon>Streptophyta</taxon>
        <taxon>Embryophyta</taxon>
        <taxon>Tracheophyta</taxon>
        <taxon>Spermatophyta</taxon>
        <taxon>Magnoliopsida</taxon>
        <taxon>eudicotyledons</taxon>
        <taxon>Gunneridae</taxon>
        <taxon>Pentapetalae</taxon>
        <taxon>asterids</taxon>
        <taxon>lamiids</taxon>
        <taxon>Lamiales</taxon>
        <taxon>Lamiaceae</taxon>
        <taxon>Nepetoideae</taxon>
        <taxon>Mentheae</taxon>
        <taxon>Salviinae</taxon>
        <taxon>Salvia</taxon>
        <taxon>Salvia subgen. Calosphace</taxon>
        <taxon>core Calosphace</taxon>
    </lineage>
</organism>
<evidence type="ECO:0000313" key="6">
    <source>
        <dbReference type="EMBL" id="KAG6412960.1"/>
    </source>
</evidence>